<gene>
    <name evidence="2" type="ORF">FL622_07925</name>
</gene>
<evidence type="ECO:0000256" key="1">
    <source>
        <dbReference type="SAM" id="Phobius"/>
    </source>
</evidence>
<feature type="transmembrane region" description="Helical" evidence="1">
    <location>
        <begin position="86"/>
        <end position="106"/>
    </location>
</feature>
<dbReference type="RefSeq" id="WP_092057553.1">
    <property type="nucleotide sequence ID" value="NZ_FOJJ01000037.1"/>
</dbReference>
<comment type="caution">
    <text evidence="2">The sequence shown here is derived from an EMBL/GenBank/DDBJ whole genome shotgun (WGS) entry which is preliminary data.</text>
</comment>
<name>A0A550JEV0_9BACT</name>
<proteinExistence type="predicted"/>
<evidence type="ECO:0000313" key="2">
    <source>
        <dbReference type="EMBL" id="TRO81726.1"/>
    </source>
</evidence>
<dbReference type="EMBL" id="VJVV01000005">
    <property type="protein sequence ID" value="TRO81726.1"/>
    <property type="molecule type" value="Genomic_DNA"/>
</dbReference>
<keyword evidence="1" id="KW-1133">Transmembrane helix</keyword>
<keyword evidence="1" id="KW-0472">Membrane</keyword>
<keyword evidence="3" id="KW-1185">Reference proteome</keyword>
<sequence>MSTNPIKLLLAANIFFLIISIACLSNAYFGSYNSLSLSADKTSKFEEIIKNETNIEKLRSIAKFSYTAQNGAYKTVDLAIEATSKAITLFSIMFCFNTLYLLTYLFKNKKKSNNIINRTENTSVQN</sequence>
<dbReference type="OrthoDB" id="9991413at2"/>
<organism evidence="2 3">
    <name type="scientific">Trichloromonas acetexigens</name>
    <dbReference type="NCBI Taxonomy" id="38815"/>
    <lineage>
        <taxon>Bacteria</taxon>
        <taxon>Pseudomonadati</taxon>
        <taxon>Thermodesulfobacteriota</taxon>
        <taxon>Desulfuromonadia</taxon>
        <taxon>Desulfuromonadales</taxon>
        <taxon>Trichloromonadaceae</taxon>
        <taxon>Trichloromonas</taxon>
    </lineage>
</organism>
<dbReference type="Proteomes" id="UP000317155">
    <property type="component" value="Unassembled WGS sequence"/>
</dbReference>
<reference evidence="2 3" key="1">
    <citation type="submission" date="2019-07" db="EMBL/GenBank/DDBJ databases">
        <title>Insights of Desulfuromonas acetexigens electromicrobiology.</title>
        <authorList>
            <person name="Katuri K."/>
            <person name="Sapireddy V."/>
            <person name="Shaw D.R."/>
            <person name="Saikaly P."/>
        </authorList>
    </citation>
    <scope>NUCLEOTIDE SEQUENCE [LARGE SCALE GENOMIC DNA]</scope>
    <source>
        <strain evidence="2 3">2873</strain>
    </source>
</reference>
<protein>
    <submittedName>
        <fullName evidence="2">Uncharacterized protein</fullName>
    </submittedName>
</protein>
<evidence type="ECO:0000313" key="3">
    <source>
        <dbReference type="Proteomes" id="UP000317155"/>
    </source>
</evidence>
<dbReference type="AlphaFoldDB" id="A0A550JEV0"/>
<dbReference type="PROSITE" id="PS51257">
    <property type="entry name" value="PROKAR_LIPOPROTEIN"/>
    <property type="match status" value="1"/>
</dbReference>
<keyword evidence="1" id="KW-0812">Transmembrane</keyword>
<accession>A0A550JEV0</accession>